<keyword evidence="2" id="KW-0805">Transcription regulation</keyword>
<dbReference type="Proteomes" id="UP000286246">
    <property type="component" value="Unassembled WGS sequence"/>
</dbReference>
<dbReference type="SUPFAM" id="SSF88946">
    <property type="entry name" value="Sigma2 domain of RNA polymerase sigma factors"/>
    <property type="match status" value="1"/>
</dbReference>
<dbReference type="NCBIfam" id="TIGR02985">
    <property type="entry name" value="Sig70_bacteroi1"/>
    <property type="match status" value="1"/>
</dbReference>
<dbReference type="InterPro" id="IPR014284">
    <property type="entry name" value="RNA_pol_sigma-70_dom"/>
</dbReference>
<feature type="domain" description="RNA polymerase sigma-70 region 2" evidence="5">
    <location>
        <begin position="25"/>
        <end position="87"/>
    </location>
</feature>
<feature type="domain" description="RNA polymerase sigma factor 70 region 4 type 2" evidence="6">
    <location>
        <begin position="123"/>
        <end position="173"/>
    </location>
</feature>
<organism evidence="7 8">
    <name type="scientific">Sphingobacterium detergens</name>
    <dbReference type="NCBI Taxonomy" id="1145106"/>
    <lineage>
        <taxon>Bacteria</taxon>
        <taxon>Pseudomonadati</taxon>
        <taxon>Bacteroidota</taxon>
        <taxon>Sphingobacteriia</taxon>
        <taxon>Sphingobacteriales</taxon>
        <taxon>Sphingobacteriaceae</taxon>
        <taxon>Sphingobacterium</taxon>
    </lineage>
</organism>
<evidence type="ECO:0000256" key="1">
    <source>
        <dbReference type="ARBA" id="ARBA00010641"/>
    </source>
</evidence>
<dbReference type="OrthoDB" id="659569at2"/>
<dbReference type="InterPro" id="IPR014327">
    <property type="entry name" value="RNA_pol_sigma70_bacteroid"/>
</dbReference>
<dbReference type="InterPro" id="IPR036388">
    <property type="entry name" value="WH-like_DNA-bd_sf"/>
</dbReference>
<dbReference type="InterPro" id="IPR007627">
    <property type="entry name" value="RNA_pol_sigma70_r2"/>
</dbReference>
<comment type="similarity">
    <text evidence="1">Belongs to the sigma-70 factor family. ECF subfamily.</text>
</comment>
<keyword evidence="8" id="KW-1185">Reference proteome</keyword>
<comment type="caution">
    <text evidence="7">The sequence shown here is derived from an EMBL/GenBank/DDBJ whole genome shotgun (WGS) entry which is preliminary data.</text>
</comment>
<keyword evidence="3" id="KW-0731">Sigma factor</keyword>
<evidence type="ECO:0000313" key="7">
    <source>
        <dbReference type="EMBL" id="RKE55411.1"/>
    </source>
</evidence>
<dbReference type="AlphaFoldDB" id="A0A420BFB8"/>
<dbReference type="SUPFAM" id="SSF88659">
    <property type="entry name" value="Sigma3 and sigma4 domains of RNA polymerase sigma factors"/>
    <property type="match status" value="1"/>
</dbReference>
<accession>A0A420BFB8</accession>
<dbReference type="PANTHER" id="PTHR43133">
    <property type="entry name" value="RNA POLYMERASE ECF-TYPE SIGMA FACTO"/>
    <property type="match status" value="1"/>
</dbReference>
<dbReference type="Pfam" id="PF08281">
    <property type="entry name" value="Sigma70_r4_2"/>
    <property type="match status" value="1"/>
</dbReference>
<dbReference type="RefSeq" id="WP_120257196.1">
    <property type="nucleotide sequence ID" value="NZ_RAPY01000001.1"/>
</dbReference>
<dbReference type="Gene3D" id="1.10.10.10">
    <property type="entry name" value="Winged helix-like DNA-binding domain superfamily/Winged helix DNA-binding domain"/>
    <property type="match status" value="1"/>
</dbReference>
<keyword evidence="4" id="KW-0804">Transcription</keyword>
<dbReference type="GO" id="GO:0006352">
    <property type="term" value="P:DNA-templated transcription initiation"/>
    <property type="evidence" value="ECO:0007669"/>
    <property type="project" value="InterPro"/>
</dbReference>
<dbReference type="CDD" id="cd06171">
    <property type="entry name" value="Sigma70_r4"/>
    <property type="match status" value="1"/>
</dbReference>
<dbReference type="InterPro" id="IPR013325">
    <property type="entry name" value="RNA_pol_sigma_r2"/>
</dbReference>
<evidence type="ECO:0000313" key="8">
    <source>
        <dbReference type="Proteomes" id="UP000286246"/>
    </source>
</evidence>
<protein>
    <submittedName>
        <fullName evidence="7">RNA polymerase sigma-70 factor (ECF subfamily)</fullName>
    </submittedName>
</protein>
<dbReference type="Gene3D" id="1.10.1740.10">
    <property type="match status" value="1"/>
</dbReference>
<evidence type="ECO:0000256" key="3">
    <source>
        <dbReference type="ARBA" id="ARBA00023082"/>
    </source>
</evidence>
<dbReference type="GO" id="GO:0003677">
    <property type="term" value="F:DNA binding"/>
    <property type="evidence" value="ECO:0007669"/>
    <property type="project" value="InterPro"/>
</dbReference>
<dbReference type="InterPro" id="IPR013324">
    <property type="entry name" value="RNA_pol_sigma_r3/r4-like"/>
</dbReference>
<dbReference type="EMBL" id="RAPY01000001">
    <property type="protein sequence ID" value="RKE55411.1"/>
    <property type="molecule type" value="Genomic_DNA"/>
</dbReference>
<dbReference type="PANTHER" id="PTHR43133:SF46">
    <property type="entry name" value="RNA POLYMERASE SIGMA-70 FACTOR ECF SUBFAMILY"/>
    <property type="match status" value="1"/>
</dbReference>
<reference evidence="7 8" key="1">
    <citation type="submission" date="2018-09" db="EMBL/GenBank/DDBJ databases">
        <title>Genomic Encyclopedia of Type Strains, Phase III (KMG-III): the genomes of soil and plant-associated and newly described type strains.</title>
        <authorList>
            <person name="Whitman W."/>
        </authorList>
    </citation>
    <scope>NUCLEOTIDE SEQUENCE [LARGE SCALE GENOMIC DNA]</scope>
    <source>
        <strain evidence="7 8">CECT 7938</strain>
    </source>
</reference>
<gene>
    <name evidence="7" type="ORF">DFQ12_0242</name>
</gene>
<sequence>MMLASNSELISKMSVDEREGFSDVYEQYWEDILRYVMRIIPDESEACDIVQESFLALWEVRKDIPKLRSIKAYLYIISRNLAFKHLRLRLDNQEAINSYVDRYTEKFHSIDKVLESKELNSLLEAEISRLPEKMREVFLLSRKQHLTYQQIAEKLNISDKTVKKQIYKALKHLRLKVDEEYIPYLILFLIFDCCN</sequence>
<dbReference type="Pfam" id="PF04542">
    <property type="entry name" value="Sigma70_r2"/>
    <property type="match status" value="1"/>
</dbReference>
<dbReference type="GO" id="GO:0016987">
    <property type="term" value="F:sigma factor activity"/>
    <property type="evidence" value="ECO:0007669"/>
    <property type="project" value="UniProtKB-KW"/>
</dbReference>
<name>A0A420BFB8_SPHD1</name>
<proteinExistence type="inferred from homology"/>
<dbReference type="NCBIfam" id="TIGR02937">
    <property type="entry name" value="sigma70-ECF"/>
    <property type="match status" value="1"/>
</dbReference>
<evidence type="ECO:0000259" key="6">
    <source>
        <dbReference type="Pfam" id="PF08281"/>
    </source>
</evidence>
<dbReference type="InterPro" id="IPR013249">
    <property type="entry name" value="RNA_pol_sigma70_r4_t2"/>
</dbReference>
<dbReference type="InterPro" id="IPR039425">
    <property type="entry name" value="RNA_pol_sigma-70-like"/>
</dbReference>
<evidence type="ECO:0000256" key="2">
    <source>
        <dbReference type="ARBA" id="ARBA00023015"/>
    </source>
</evidence>
<evidence type="ECO:0000259" key="5">
    <source>
        <dbReference type="Pfam" id="PF04542"/>
    </source>
</evidence>
<evidence type="ECO:0000256" key="4">
    <source>
        <dbReference type="ARBA" id="ARBA00023163"/>
    </source>
</evidence>